<protein>
    <submittedName>
        <fullName evidence="3">Uncharacterized protein</fullName>
    </submittedName>
</protein>
<organism evidence="3 4">
    <name type="scientific">Nesterenkonia aerolata</name>
    <dbReference type="NCBI Taxonomy" id="3074079"/>
    <lineage>
        <taxon>Bacteria</taxon>
        <taxon>Bacillati</taxon>
        <taxon>Actinomycetota</taxon>
        <taxon>Actinomycetes</taxon>
        <taxon>Micrococcales</taxon>
        <taxon>Micrococcaceae</taxon>
        <taxon>Nesterenkonia</taxon>
    </lineage>
</organism>
<name>A0ABU2DS73_9MICC</name>
<sequence>MKTTKTITGLSLAALLALTACGDDNGDQETEAQEPENQAEETEENGTEEEAEEEGSEEDEKHAELEEDIRDTVETWIEDNDADMELVTEHERLGTEPETLDTIGVETLRDVEADGPIAGLHIYAVDSSGELPDEDLARDLAYHVYDEHFDEEELAEAGLAVYEDHLATGAPDSHSFPMDDEGHQQWLDQQQEVRDEEDSVADAQLLEGEGVEELVSFFGDQGYSITADDIETEYREADNRVQFTLYSDDLGISSSDRLDLAWEAEDHLESFAEDHDEIDAETTNIAVSIRP</sequence>
<dbReference type="Proteomes" id="UP001251870">
    <property type="component" value="Unassembled WGS sequence"/>
</dbReference>
<feature type="compositionally biased region" description="Acidic residues" evidence="1">
    <location>
        <begin position="24"/>
        <end position="58"/>
    </location>
</feature>
<feature type="chain" id="PRO_5047022271" evidence="2">
    <location>
        <begin position="23"/>
        <end position="291"/>
    </location>
</feature>
<reference evidence="3 4" key="1">
    <citation type="submission" date="2023-09" db="EMBL/GenBank/DDBJ databases">
        <title>Description of three actinobacteria isolated from air of manufacturing shop in a pharmaceutical factory.</title>
        <authorList>
            <person name="Zhang D.-F."/>
        </authorList>
    </citation>
    <scope>NUCLEOTIDE SEQUENCE [LARGE SCALE GENOMIC DNA]</scope>
    <source>
        <strain evidence="3 4">LY-0111</strain>
    </source>
</reference>
<evidence type="ECO:0000313" key="4">
    <source>
        <dbReference type="Proteomes" id="UP001251870"/>
    </source>
</evidence>
<keyword evidence="2" id="KW-0732">Signal</keyword>
<proteinExistence type="predicted"/>
<dbReference type="RefSeq" id="WP_310548219.1">
    <property type="nucleotide sequence ID" value="NZ_JAVKGR010000006.1"/>
</dbReference>
<feature type="region of interest" description="Disordered" evidence="1">
    <location>
        <begin position="22"/>
        <end position="72"/>
    </location>
</feature>
<evidence type="ECO:0000313" key="3">
    <source>
        <dbReference type="EMBL" id="MDR8019226.1"/>
    </source>
</evidence>
<accession>A0ABU2DS73</accession>
<evidence type="ECO:0000256" key="1">
    <source>
        <dbReference type="SAM" id="MobiDB-lite"/>
    </source>
</evidence>
<gene>
    <name evidence="3" type="ORF">RIL96_06565</name>
</gene>
<keyword evidence="4" id="KW-1185">Reference proteome</keyword>
<comment type="caution">
    <text evidence="3">The sequence shown here is derived from an EMBL/GenBank/DDBJ whole genome shotgun (WGS) entry which is preliminary data.</text>
</comment>
<dbReference type="PROSITE" id="PS51257">
    <property type="entry name" value="PROKAR_LIPOPROTEIN"/>
    <property type="match status" value="1"/>
</dbReference>
<dbReference type="EMBL" id="JAVKGR010000006">
    <property type="protein sequence ID" value="MDR8019226.1"/>
    <property type="molecule type" value="Genomic_DNA"/>
</dbReference>
<feature type="signal peptide" evidence="2">
    <location>
        <begin position="1"/>
        <end position="22"/>
    </location>
</feature>
<evidence type="ECO:0000256" key="2">
    <source>
        <dbReference type="SAM" id="SignalP"/>
    </source>
</evidence>